<organism evidence="6">
    <name type="scientific">Cafileria marina</name>
    <dbReference type="NCBI Taxonomy" id="2557541"/>
    <lineage>
        <taxon>Eukaryota</taxon>
        <taxon>Sar</taxon>
        <taxon>Stramenopiles</taxon>
        <taxon>Bigyra</taxon>
        <taxon>Opalozoa</taxon>
        <taxon>Bicosoecida</taxon>
        <taxon>Cafileria</taxon>
    </lineage>
</organism>
<dbReference type="SUPFAM" id="SSF56053">
    <property type="entry name" value="Ribosomal protein L6"/>
    <property type="match status" value="1"/>
</dbReference>
<dbReference type="EMBL" id="MK702077">
    <property type="protein sequence ID" value="QEF30247.1"/>
    <property type="molecule type" value="Genomic_DNA"/>
</dbReference>
<dbReference type="RefSeq" id="YP_009688823.1">
    <property type="nucleotide sequence ID" value="NC_044635.1"/>
</dbReference>
<dbReference type="InterPro" id="IPR000702">
    <property type="entry name" value="Ribosomal_uL6-like"/>
</dbReference>
<dbReference type="PANTHER" id="PTHR11655">
    <property type="entry name" value="60S/50S RIBOSOMAL PROTEIN L6/L9"/>
    <property type="match status" value="1"/>
</dbReference>
<evidence type="ECO:0000313" key="6">
    <source>
        <dbReference type="EMBL" id="QEF30247.1"/>
    </source>
</evidence>
<keyword evidence="2 4" id="KW-0689">Ribosomal protein</keyword>
<proteinExistence type="inferred from homology"/>
<name>A0A5B9IN53_9STRA</name>
<sequence length="173" mass="20731">MHNIIIPKEIKINISENWVKLQNKKNIILKKKIKYNLIFMNKNKLYFLNNKNIKNYDRYLYYNFINSLYGIKNGFIFKLRLIGIGFKITINKQNIILKLGYSHLIKYTISKKLNISQPKQRIPLYCITGSNYNDITQLASNLKKLKKPEPYKGKGFCYYYEKIKRKEGKKNYV</sequence>
<evidence type="ECO:0000256" key="2">
    <source>
        <dbReference type="ARBA" id="ARBA00022980"/>
    </source>
</evidence>
<dbReference type="GO" id="GO:0002181">
    <property type="term" value="P:cytoplasmic translation"/>
    <property type="evidence" value="ECO:0007669"/>
    <property type="project" value="TreeGrafter"/>
</dbReference>
<dbReference type="Gene3D" id="3.90.930.12">
    <property type="entry name" value="Ribosomal protein L6, alpha-beta domain"/>
    <property type="match status" value="1"/>
</dbReference>
<comment type="similarity">
    <text evidence="1 4">Belongs to the universal ribosomal protein uL6 family.</text>
</comment>
<evidence type="ECO:0000259" key="5">
    <source>
        <dbReference type="Pfam" id="PF00347"/>
    </source>
</evidence>
<evidence type="ECO:0000256" key="1">
    <source>
        <dbReference type="ARBA" id="ARBA00009356"/>
    </source>
</evidence>
<dbReference type="GeneID" id="41791357"/>
<feature type="domain" description="Large ribosomal subunit protein uL6 alpha-beta" evidence="5">
    <location>
        <begin position="82"/>
        <end position="156"/>
    </location>
</feature>
<keyword evidence="3 4" id="KW-0687">Ribonucleoprotein</keyword>
<dbReference type="PANTHER" id="PTHR11655:SF14">
    <property type="entry name" value="LARGE RIBOSOMAL SUBUNIT PROTEIN UL6M"/>
    <property type="match status" value="1"/>
</dbReference>
<dbReference type="InterPro" id="IPR020040">
    <property type="entry name" value="Ribosomal_uL6_a/b-dom"/>
</dbReference>
<keyword evidence="6" id="KW-0496">Mitochondrion</keyword>
<dbReference type="InterPro" id="IPR019906">
    <property type="entry name" value="Ribosomal_uL6_bac-type"/>
</dbReference>
<dbReference type="GO" id="GO:0019843">
    <property type="term" value="F:rRNA binding"/>
    <property type="evidence" value="ECO:0007669"/>
    <property type="project" value="InterPro"/>
</dbReference>
<protein>
    <submittedName>
        <fullName evidence="6">Ribosomal protein L6</fullName>
    </submittedName>
</protein>
<dbReference type="GO" id="GO:0003735">
    <property type="term" value="F:structural constituent of ribosome"/>
    <property type="evidence" value="ECO:0007669"/>
    <property type="project" value="InterPro"/>
</dbReference>
<dbReference type="GO" id="GO:1990904">
    <property type="term" value="C:ribonucleoprotein complex"/>
    <property type="evidence" value="ECO:0007669"/>
    <property type="project" value="UniProtKB-KW"/>
</dbReference>
<dbReference type="Pfam" id="PF00347">
    <property type="entry name" value="Ribosomal_L6"/>
    <property type="match status" value="1"/>
</dbReference>
<dbReference type="InterPro" id="IPR036789">
    <property type="entry name" value="Ribosomal_uL6-like_a/b-dom_sf"/>
</dbReference>
<dbReference type="PIRSF" id="PIRSF002162">
    <property type="entry name" value="Ribosomal_L6"/>
    <property type="match status" value="1"/>
</dbReference>
<evidence type="ECO:0000256" key="3">
    <source>
        <dbReference type="ARBA" id="ARBA00023274"/>
    </source>
</evidence>
<dbReference type="GO" id="GO:0005840">
    <property type="term" value="C:ribosome"/>
    <property type="evidence" value="ECO:0007669"/>
    <property type="project" value="UniProtKB-KW"/>
</dbReference>
<dbReference type="PRINTS" id="PR00059">
    <property type="entry name" value="RIBOSOMALL6"/>
</dbReference>
<geneLocation type="mitochondrion" evidence="6"/>
<dbReference type="AlphaFoldDB" id="A0A5B9IN53"/>
<reference evidence="6" key="1">
    <citation type="journal article" date="2019" name="Microorganisms">
        <title>Morphology, Ultrastructure, and Mitochondrial Genome of the Marine Non-Photosynthetic Bicosoecid Cafileria marina Gen. et sp. nov.</title>
        <authorList>
            <person name="Jirsova D."/>
            <person name="Fussy Z."/>
            <person name="Richtova J."/>
            <person name="Gruber A."/>
            <person name="Obornik M."/>
        </authorList>
    </citation>
    <scope>NUCLEOTIDE SEQUENCE</scope>
    <source>
        <strain evidence="6">Kf007</strain>
    </source>
</reference>
<evidence type="ECO:0000256" key="4">
    <source>
        <dbReference type="RuleBase" id="RU003869"/>
    </source>
</evidence>
<accession>A0A5B9IN53</accession>
<gene>
    <name evidence="6" type="primary">rpl6</name>
</gene>